<organism evidence="1 2">
    <name type="scientific">Peronosclerospora sorghi</name>
    <dbReference type="NCBI Taxonomy" id="230839"/>
    <lineage>
        <taxon>Eukaryota</taxon>
        <taxon>Sar</taxon>
        <taxon>Stramenopiles</taxon>
        <taxon>Oomycota</taxon>
        <taxon>Peronosporomycetes</taxon>
        <taxon>Peronosporales</taxon>
        <taxon>Peronosporaceae</taxon>
        <taxon>Peronosclerospora</taxon>
    </lineage>
</organism>
<keyword evidence="2" id="KW-1185">Reference proteome</keyword>
<reference evidence="1 2" key="1">
    <citation type="journal article" date="2022" name="bioRxiv">
        <title>The genome of the oomycete Peronosclerospora sorghi, a cosmopolitan pathogen of maize and sorghum, is inflated with dispersed pseudogenes.</title>
        <authorList>
            <person name="Fletcher K."/>
            <person name="Martin F."/>
            <person name="Isakeit T."/>
            <person name="Cavanaugh K."/>
            <person name="Magill C."/>
            <person name="Michelmore R."/>
        </authorList>
    </citation>
    <scope>NUCLEOTIDE SEQUENCE [LARGE SCALE GENOMIC DNA]</scope>
    <source>
        <strain evidence="1">P6</strain>
    </source>
</reference>
<accession>A0ACC0WW91</accession>
<sequence>MVNYTLDHDGDVEMKTAQPMYEFIAAPRMTSWSQSSLIMWVRERKQYEMKMKDICRTTGEDYKSVFASVKGSVEAKLLENLCHYILKSTVEKVTDTNILDEVNKRCGTPMNEHLPDLRELVNSKLKVDMKEDDVQARILKYFSDFNAIVDDNGLQTFGGCFVAETLIQAHHDLIDAYVKATQDPRFREELEHLGRDYIVRPTPLYHARRLTEHAQGAQIWLKREDLAHTGAHKINNALGQAVLAKRLGKTRIIFRDGRGAAWCGHGHGV</sequence>
<proteinExistence type="predicted"/>
<evidence type="ECO:0000313" key="1">
    <source>
        <dbReference type="EMBL" id="KAI9923185.1"/>
    </source>
</evidence>
<dbReference type="EMBL" id="CM047580">
    <property type="protein sequence ID" value="KAI9923185.1"/>
    <property type="molecule type" value="Genomic_DNA"/>
</dbReference>
<dbReference type="Proteomes" id="UP001163321">
    <property type="component" value="Chromosome 1"/>
</dbReference>
<protein>
    <submittedName>
        <fullName evidence="1">Uncharacterized protein</fullName>
    </submittedName>
</protein>
<name>A0ACC0WW91_9STRA</name>
<evidence type="ECO:0000313" key="2">
    <source>
        <dbReference type="Proteomes" id="UP001163321"/>
    </source>
</evidence>
<gene>
    <name evidence="1" type="ORF">PsorP6_000446</name>
</gene>
<comment type="caution">
    <text evidence="1">The sequence shown here is derived from an EMBL/GenBank/DDBJ whole genome shotgun (WGS) entry which is preliminary data.</text>
</comment>